<sequence>MSKYLVELIGSRQSGTMSKSYTVDAESESNAEKSAMAKLRSDIFFTQYSWSVKRIQKR</sequence>
<dbReference type="EMBL" id="JADPMV010000002">
    <property type="protein sequence ID" value="MBS7663337.1"/>
    <property type="molecule type" value="Genomic_DNA"/>
</dbReference>
<dbReference type="Proteomes" id="UP001196601">
    <property type="component" value="Unassembled WGS sequence"/>
</dbReference>
<gene>
    <name evidence="1" type="ORF">I0D00_15515</name>
</gene>
<protein>
    <submittedName>
        <fullName evidence="1">Uncharacterized protein</fullName>
    </submittedName>
</protein>
<accession>A0ABS5Q3P0</accession>
<reference evidence="1 2" key="1">
    <citation type="journal article" date="2021" name="Syst. Appl. Microbiol.">
        <title>Pseudomonas lalucatii sp. nov. isolated from Vallgornera, a karstic cave in Mallorca, Western Mediterranean.</title>
        <authorList>
            <person name="Busquets A."/>
            <person name="Mulet M."/>
            <person name="Gomila M."/>
            <person name="Garcia-Valdes E."/>
        </authorList>
    </citation>
    <scope>NUCLEOTIDE SEQUENCE [LARGE SCALE GENOMIC DNA]</scope>
    <source>
        <strain evidence="1 2">R1b54</strain>
    </source>
</reference>
<dbReference type="RefSeq" id="WP_213640735.1">
    <property type="nucleotide sequence ID" value="NZ_JADPMV010000002.1"/>
</dbReference>
<evidence type="ECO:0000313" key="1">
    <source>
        <dbReference type="EMBL" id="MBS7663337.1"/>
    </source>
</evidence>
<organism evidence="1 2">
    <name type="scientific">Pseudomonas lalucatii</name>
    <dbReference type="NCBI Taxonomy" id="1424203"/>
    <lineage>
        <taxon>Bacteria</taxon>
        <taxon>Pseudomonadati</taxon>
        <taxon>Pseudomonadota</taxon>
        <taxon>Gammaproteobacteria</taxon>
        <taxon>Pseudomonadales</taxon>
        <taxon>Pseudomonadaceae</taxon>
        <taxon>Pseudomonas</taxon>
    </lineage>
</organism>
<name>A0ABS5Q3P0_9PSED</name>
<evidence type="ECO:0000313" key="2">
    <source>
        <dbReference type="Proteomes" id="UP001196601"/>
    </source>
</evidence>
<comment type="caution">
    <text evidence="1">The sequence shown here is derived from an EMBL/GenBank/DDBJ whole genome shotgun (WGS) entry which is preliminary data.</text>
</comment>
<keyword evidence="2" id="KW-1185">Reference proteome</keyword>
<proteinExistence type="predicted"/>